<gene>
    <name evidence="2" type="ORF">DLM65_00250</name>
    <name evidence="1" type="ORF">JF886_16440</name>
</gene>
<dbReference type="Proteomes" id="UP000248724">
    <property type="component" value="Unassembled WGS sequence"/>
</dbReference>
<evidence type="ECO:0000313" key="1">
    <source>
        <dbReference type="EMBL" id="MBJ7596417.1"/>
    </source>
</evidence>
<proteinExistence type="predicted"/>
<evidence type="ECO:0000313" key="3">
    <source>
        <dbReference type="Proteomes" id="UP000248724"/>
    </source>
</evidence>
<comment type="caution">
    <text evidence="2">The sequence shown here is derived from an EMBL/GenBank/DDBJ whole genome shotgun (WGS) entry which is preliminary data.</text>
</comment>
<accession>A0A934K330</accession>
<evidence type="ECO:0000313" key="4">
    <source>
        <dbReference type="Proteomes" id="UP000606991"/>
    </source>
</evidence>
<accession>A0A2W5ZMY0</accession>
<reference evidence="1 4" key="3">
    <citation type="submission" date="2020-10" db="EMBL/GenBank/DDBJ databases">
        <title>Ca. Dormibacterota MAGs.</title>
        <authorList>
            <person name="Montgomery K."/>
        </authorList>
    </citation>
    <scope>NUCLEOTIDE SEQUENCE [LARGE SCALE GENOMIC DNA]</scope>
    <source>
        <strain evidence="1">SC8812_S17_18</strain>
    </source>
</reference>
<protein>
    <submittedName>
        <fullName evidence="2">Phospholipase</fullName>
    </submittedName>
</protein>
<dbReference type="AlphaFoldDB" id="A0A2W5ZMY0"/>
<dbReference type="RefSeq" id="WP_337314435.1">
    <property type="nucleotide sequence ID" value="NZ_JAEKNS010000163.1"/>
</dbReference>
<organism evidence="2 3">
    <name type="scientific">Candidatus Aeolococcus gillhamiae</name>
    <dbReference type="NCBI Taxonomy" id="3127015"/>
    <lineage>
        <taxon>Bacteria</taxon>
        <taxon>Bacillati</taxon>
        <taxon>Candidatus Dormiibacterota</taxon>
        <taxon>Candidatus Dormibacteria</taxon>
        <taxon>Candidatus Aeolococcales</taxon>
        <taxon>Candidatus Aeolococcaceae</taxon>
        <taxon>Candidatus Aeolococcus</taxon>
    </lineage>
</organism>
<sequence>MAEHNDLGPTGAGSVVANIGGDRGALVLYTPESMVGAEIEVSLAAGGVRTHVAVRERRAGAERQFAAFYPTLVAGEYVVWDASSRPTGMVTIVGGEVAELSVRITDRARGQHHFSLSPGT</sequence>
<reference evidence="2 3" key="1">
    <citation type="journal article" date="2017" name="Nature">
        <title>Atmospheric trace gases support primary production in Antarctic desert surface soil.</title>
        <authorList>
            <person name="Ji M."/>
            <person name="Greening C."/>
            <person name="Vanwonterghem I."/>
            <person name="Carere C.R."/>
            <person name="Bay S.K."/>
            <person name="Steen J.A."/>
            <person name="Montgomery K."/>
            <person name="Lines T."/>
            <person name="Beardall J."/>
            <person name="van Dorst J."/>
            <person name="Snape I."/>
            <person name="Stott M.B."/>
            <person name="Hugenholtz P."/>
            <person name="Ferrari B.C."/>
        </authorList>
    </citation>
    <scope>NUCLEOTIDE SEQUENCE [LARGE SCALE GENOMIC DNA]</scope>
    <source>
        <strain evidence="2">RRmetagenome_bin12</strain>
    </source>
</reference>
<dbReference type="EMBL" id="QHBU01000008">
    <property type="protein sequence ID" value="PZR84196.1"/>
    <property type="molecule type" value="Genomic_DNA"/>
</dbReference>
<dbReference type="Proteomes" id="UP000606991">
    <property type="component" value="Unassembled WGS sequence"/>
</dbReference>
<reference evidence="2" key="2">
    <citation type="submission" date="2018-05" db="EMBL/GenBank/DDBJ databases">
        <authorList>
            <person name="Ferrari B."/>
        </authorList>
    </citation>
    <scope>NUCLEOTIDE SEQUENCE</scope>
    <source>
        <strain evidence="2">RRmetagenome_bin12</strain>
    </source>
</reference>
<evidence type="ECO:0000313" key="2">
    <source>
        <dbReference type="EMBL" id="PZR84196.1"/>
    </source>
</evidence>
<dbReference type="EMBL" id="JAEKNS010000163">
    <property type="protein sequence ID" value="MBJ7596417.1"/>
    <property type="molecule type" value="Genomic_DNA"/>
</dbReference>
<name>A0A2W5ZMY0_9BACT</name>